<dbReference type="EMBL" id="JABMIG020000148">
    <property type="protein sequence ID" value="KAL3789001.1"/>
    <property type="molecule type" value="Genomic_DNA"/>
</dbReference>
<keyword evidence="2" id="KW-1185">Reference proteome</keyword>
<organism evidence="1 2">
    <name type="scientific">Cyclotella cryptica</name>
    <dbReference type="NCBI Taxonomy" id="29204"/>
    <lineage>
        <taxon>Eukaryota</taxon>
        <taxon>Sar</taxon>
        <taxon>Stramenopiles</taxon>
        <taxon>Ochrophyta</taxon>
        <taxon>Bacillariophyta</taxon>
        <taxon>Coscinodiscophyceae</taxon>
        <taxon>Thalassiosirophycidae</taxon>
        <taxon>Stephanodiscales</taxon>
        <taxon>Stephanodiscaceae</taxon>
        <taxon>Cyclotella</taxon>
    </lineage>
</organism>
<evidence type="ECO:0000313" key="2">
    <source>
        <dbReference type="Proteomes" id="UP001516023"/>
    </source>
</evidence>
<sequence length="84" mass="9281">MWNPPAVSAMMERNNEASLKTLGEAYKKAADNIGVQKLAPKDMKDTLRQGGTFVVRGDVLLFEHFDEKVGDNASIRDVLECIGK</sequence>
<evidence type="ECO:0008006" key="3">
    <source>
        <dbReference type="Google" id="ProtNLM"/>
    </source>
</evidence>
<comment type="caution">
    <text evidence="1">The sequence shown here is derived from an EMBL/GenBank/DDBJ whole genome shotgun (WGS) entry which is preliminary data.</text>
</comment>
<evidence type="ECO:0000313" key="1">
    <source>
        <dbReference type="EMBL" id="KAL3789001.1"/>
    </source>
</evidence>
<dbReference type="Proteomes" id="UP001516023">
    <property type="component" value="Unassembled WGS sequence"/>
</dbReference>
<gene>
    <name evidence="1" type="ORF">HJC23_012706</name>
</gene>
<name>A0ABD3PNS5_9STRA</name>
<accession>A0ABD3PNS5</accession>
<proteinExistence type="predicted"/>
<protein>
    <recommendedName>
        <fullName evidence="3">DSBA-like thioredoxin domain-containing protein</fullName>
    </recommendedName>
</protein>
<dbReference type="AlphaFoldDB" id="A0ABD3PNS5"/>
<reference evidence="1 2" key="1">
    <citation type="journal article" date="2020" name="G3 (Bethesda)">
        <title>Improved Reference Genome for Cyclotella cryptica CCMP332, a Model for Cell Wall Morphogenesis, Salinity Adaptation, and Lipid Production in Diatoms (Bacillariophyta).</title>
        <authorList>
            <person name="Roberts W.R."/>
            <person name="Downey K.M."/>
            <person name="Ruck E.C."/>
            <person name="Traller J.C."/>
            <person name="Alverson A.J."/>
        </authorList>
    </citation>
    <scope>NUCLEOTIDE SEQUENCE [LARGE SCALE GENOMIC DNA]</scope>
    <source>
        <strain evidence="1 2">CCMP332</strain>
    </source>
</reference>